<evidence type="ECO:0000256" key="1">
    <source>
        <dbReference type="ARBA" id="ARBA00023224"/>
    </source>
</evidence>
<dbReference type="InterPro" id="IPR004090">
    <property type="entry name" value="Chemotax_Me-accpt_rcpt"/>
</dbReference>
<evidence type="ECO:0000259" key="6">
    <source>
        <dbReference type="PROSITE" id="PS50885"/>
    </source>
</evidence>
<reference evidence="7 8" key="1">
    <citation type="journal article" date="2019" name="Environ. Microbiol.">
        <title>Species interactions and distinct microbial communities in high Arctic permafrost affected cryosols are associated with the CH4 and CO2 gas fluxes.</title>
        <authorList>
            <person name="Altshuler I."/>
            <person name="Hamel J."/>
            <person name="Turney S."/>
            <person name="Magnuson E."/>
            <person name="Levesque R."/>
            <person name="Greer C."/>
            <person name="Whyte L.G."/>
        </authorList>
    </citation>
    <scope>NUCLEOTIDE SEQUENCE [LARGE SCALE GENOMIC DNA]</scope>
    <source>
        <strain evidence="7 8">S9.3B</strain>
    </source>
</reference>
<gene>
    <name evidence="7" type="ORF">EAH89_27840</name>
</gene>
<dbReference type="Pfam" id="PF00015">
    <property type="entry name" value="MCPsignal"/>
    <property type="match status" value="1"/>
</dbReference>
<feature type="transmembrane region" description="Helical" evidence="4">
    <location>
        <begin position="12"/>
        <end position="32"/>
    </location>
</feature>
<dbReference type="PROSITE" id="PS50111">
    <property type="entry name" value="CHEMOTAXIS_TRANSDUC_2"/>
    <property type="match status" value="1"/>
</dbReference>
<dbReference type="EMBL" id="RCZP01000058">
    <property type="protein sequence ID" value="TPG44190.1"/>
    <property type="molecule type" value="Genomic_DNA"/>
</dbReference>
<evidence type="ECO:0000259" key="5">
    <source>
        <dbReference type="PROSITE" id="PS50111"/>
    </source>
</evidence>
<keyword evidence="8" id="KW-1185">Reference proteome</keyword>
<organism evidence="7 8">
    <name type="scientific">Muricoccus nepalensis</name>
    <dbReference type="NCBI Taxonomy" id="1854500"/>
    <lineage>
        <taxon>Bacteria</taxon>
        <taxon>Pseudomonadati</taxon>
        <taxon>Pseudomonadota</taxon>
        <taxon>Alphaproteobacteria</taxon>
        <taxon>Acetobacterales</taxon>
        <taxon>Roseomonadaceae</taxon>
        <taxon>Muricoccus</taxon>
    </lineage>
</organism>
<dbReference type="RefSeq" id="WP_140886994.1">
    <property type="nucleotide sequence ID" value="NZ_RCZP01000058.1"/>
</dbReference>
<keyword evidence="4" id="KW-1133">Transmembrane helix</keyword>
<evidence type="ECO:0000256" key="2">
    <source>
        <dbReference type="ARBA" id="ARBA00029447"/>
    </source>
</evidence>
<dbReference type="GO" id="GO:0016020">
    <property type="term" value="C:membrane"/>
    <property type="evidence" value="ECO:0007669"/>
    <property type="project" value="InterPro"/>
</dbReference>
<dbReference type="Proteomes" id="UP000317078">
    <property type="component" value="Unassembled WGS sequence"/>
</dbReference>
<dbReference type="InterPro" id="IPR003660">
    <property type="entry name" value="HAMP_dom"/>
</dbReference>
<comment type="similarity">
    <text evidence="2">Belongs to the methyl-accepting chemotaxis (MCP) protein family.</text>
</comment>
<sequence length="521" mass="54246">MRLLQNLRIARKLLIALALMAASAVGTAWYGASSLHDADTLYGNLVDRQAMAALWLSRANTAFLDTACLLSAAVLEDEPARVEASFAEVAAARHEVDDRLARAEQALPALAPRLAAFHERLLQARETSEEVRKALAMNWAEEARRALLDRYTPAQAAARALLVEEVNRLADEVNASADAAHRFNETVYRNVLVASVLGTVLSAGLALLLMQAGVARPIGQIAQRMRDLAAGDAEAAIPGAGRRDEVGGMAEAVETFRRLTLEQDRFAAARLEEGREKEERGARVDALVRGFEEGTAEVLRDVTAAAAELDATAGELAGTASAGVERAGAVAAASEEASANVGTVAASAEELAASIAEVSRQVTSSAEVARRAALDARSTDEAVGRLSEAARSIGDVVRLISDIAGQTNLLALNATIEAARAGEAGRGFAVVASEVKALAAQTAKATEEIGAQIAAMQGETGRAVEAIGGIVRTIEEMGGITAQVAAAAEQQSAATQEIGRAVAEAAHGTRDVTRHTAGVTE</sequence>
<feature type="non-terminal residue" evidence="7">
    <location>
        <position position="521"/>
    </location>
</feature>
<dbReference type="SUPFAM" id="SSF58104">
    <property type="entry name" value="Methyl-accepting chemotaxis protein (MCP) signaling domain"/>
    <property type="match status" value="1"/>
</dbReference>
<feature type="domain" description="Methyl-accepting transducer" evidence="5">
    <location>
        <begin position="305"/>
        <end position="521"/>
    </location>
</feature>
<dbReference type="PROSITE" id="PS50885">
    <property type="entry name" value="HAMP"/>
    <property type="match status" value="1"/>
</dbReference>
<keyword evidence="4" id="KW-0812">Transmembrane</keyword>
<name>A0A502F5K6_9PROT</name>
<keyword evidence="4" id="KW-0472">Membrane</keyword>
<dbReference type="GO" id="GO:0007165">
    <property type="term" value="P:signal transduction"/>
    <property type="evidence" value="ECO:0007669"/>
    <property type="project" value="UniProtKB-KW"/>
</dbReference>
<comment type="caution">
    <text evidence="7">The sequence shown here is derived from an EMBL/GenBank/DDBJ whole genome shotgun (WGS) entry which is preliminary data.</text>
</comment>
<dbReference type="Pfam" id="PF12729">
    <property type="entry name" value="4HB_MCP_1"/>
    <property type="match status" value="1"/>
</dbReference>
<protein>
    <submittedName>
        <fullName evidence="7">HAMP domain-containing protein</fullName>
    </submittedName>
</protein>
<dbReference type="InterPro" id="IPR024478">
    <property type="entry name" value="HlyB_4HB_MCP"/>
</dbReference>
<dbReference type="GO" id="GO:0006935">
    <property type="term" value="P:chemotaxis"/>
    <property type="evidence" value="ECO:0007669"/>
    <property type="project" value="InterPro"/>
</dbReference>
<evidence type="ECO:0000313" key="8">
    <source>
        <dbReference type="Proteomes" id="UP000317078"/>
    </source>
</evidence>
<accession>A0A502F5K6</accession>
<dbReference type="GO" id="GO:0004888">
    <property type="term" value="F:transmembrane signaling receptor activity"/>
    <property type="evidence" value="ECO:0007669"/>
    <property type="project" value="InterPro"/>
</dbReference>
<keyword evidence="1 3" id="KW-0807">Transducer</keyword>
<evidence type="ECO:0000313" key="7">
    <source>
        <dbReference type="EMBL" id="TPG44190.1"/>
    </source>
</evidence>
<feature type="transmembrane region" description="Helical" evidence="4">
    <location>
        <begin position="52"/>
        <end position="75"/>
    </location>
</feature>
<dbReference type="PANTHER" id="PTHR32089:SF112">
    <property type="entry name" value="LYSOZYME-LIKE PROTEIN-RELATED"/>
    <property type="match status" value="1"/>
</dbReference>
<evidence type="ECO:0000256" key="4">
    <source>
        <dbReference type="SAM" id="Phobius"/>
    </source>
</evidence>
<evidence type="ECO:0000256" key="3">
    <source>
        <dbReference type="PROSITE-ProRule" id="PRU00284"/>
    </source>
</evidence>
<proteinExistence type="inferred from homology"/>
<dbReference type="InterPro" id="IPR004089">
    <property type="entry name" value="MCPsignal_dom"/>
</dbReference>
<dbReference type="Gene3D" id="1.10.287.950">
    <property type="entry name" value="Methyl-accepting chemotaxis protein"/>
    <property type="match status" value="1"/>
</dbReference>
<dbReference type="Gene3D" id="1.10.8.500">
    <property type="entry name" value="HAMP domain in histidine kinase"/>
    <property type="match status" value="1"/>
</dbReference>
<feature type="domain" description="HAMP" evidence="6">
    <location>
        <begin position="212"/>
        <end position="265"/>
    </location>
</feature>
<feature type="transmembrane region" description="Helical" evidence="4">
    <location>
        <begin position="191"/>
        <end position="214"/>
    </location>
</feature>
<dbReference type="SMART" id="SM00283">
    <property type="entry name" value="MA"/>
    <property type="match status" value="1"/>
</dbReference>
<dbReference type="CDD" id="cd06225">
    <property type="entry name" value="HAMP"/>
    <property type="match status" value="1"/>
</dbReference>
<dbReference type="Pfam" id="PF00672">
    <property type="entry name" value="HAMP"/>
    <property type="match status" value="1"/>
</dbReference>
<dbReference type="SUPFAM" id="SSF158472">
    <property type="entry name" value="HAMP domain-like"/>
    <property type="match status" value="1"/>
</dbReference>
<dbReference type="PRINTS" id="PR00260">
    <property type="entry name" value="CHEMTRNSDUCR"/>
</dbReference>
<dbReference type="PANTHER" id="PTHR32089">
    <property type="entry name" value="METHYL-ACCEPTING CHEMOTAXIS PROTEIN MCPB"/>
    <property type="match status" value="1"/>
</dbReference>
<dbReference type="AlphaFoldDB" id="A0A502F5K6"/>
<dbReference type="OrthoDB" id="7295762at2"/>